<evidence type="ECO:0000313" key="5">
    <source>
        <dbReference type="Proteomes" id="UP000053766"/>
    </source>
</evidence>
<keyword evidence="5" id="KW-1185">Reference proteome</keyword>
<dbReference type="Proteomes" id="UP000053766">
    <property type="component" value="Unassembled WGS sequence"/>
</dbReference>
<keyword evidence="2" id="KW-0576">Peroxisome</keyword>
<gene>
    <name evidence="4" type="ORF">DICVIV_09456</name>
</gene>
<reference evidence="5" key="2">
    <citation type="journal article" date="2016" name="Sci. Rep.">
        <title>Dictyocaulus viviparus genome, variome and transcriptome elucidate lungworm biology and support future intervention.</title>
        <authorList>
            <person name="McNulty S.N."/>
            <person name="Strube C."/>
            <person name="Rosa B.A."/>
            <person name="Martin J.C."/>
            <person name="Tyagi R."/>
            <person name="Choi Y.J."/>
            <person name="Wang Q."/>
            <person name="Hallsworth Pepin K."/>
            <person name="Zhang X."/>
            <person name="Ozersky P."/>
            <person name="Wilson R.K."/>
            <person name="Sternberg P.W."/>
            <person name="Gasser R.B."/>
            <person name="Mitreva M."/>
        </authorList>
    </citation>
    <scope>NUCLEOTIDE SEQUENCE [LARGE SCALE GENOMIC DNA]</scope>
    <source>
        <strain evidence="5">HannoverDv2000</strain>
    </source>
</reference>
<dbReference type="EMBL" id="KN716467">
    <property type="protein sequence ID" value="KJH44500.1"/>
    <property type="molecule type" value="Genomic_DNA"/>
</dbReference>
<dbReference type="OrthoDB" id="10253869at2759"/>
<evidence type="ECO:0000256" key="1">
    <source>
        <dbReference type="ARBA" id="ARBA00004275"/>
    </source>
</evidence>
<sequence>MSIQVHCGTTGSPKGVMITHRNLATMLSIYIRLESTNITPVLDANWNYEKEKLILFLPFYHAYGFGLINLCLLQGCTGITFKYFEPISFCKAIQDYKIHFLAVVPPVLVFLAKHPICKQYDLSSLKLLMCGAAPAGKDICEEISNKYPSIKYIQQGMMKSLQPFIRNSRSSCFAKQ</sequence>
<dbReference type="GO" id="GO:0016405">
    <property type="term" value="F:CoA-ligase activity"/>
    <property type="evidence" value="ECO:0007669"/>
    <property type="project" value="TreeGrafter"/>
</dbReference>
<dbReference type="STRING" id="29172.A0A0D8XIP3"/>
<dbReference type="InterPro" id="IPR000873">
    <property type="entry name" value="AMP-dep_synth/lig_dom"/>
</dbReference>
<evidence type="ECO:0000256" key="2">
    <source>
        <dbReference type="ARBA" id="ARBA00023140"/>
    </source>
</evidence>
<accession>A0A0D8XIP3</accession>
<reference evidence="4 5" key="1">
    <citation type="submission" date="2013-11" db="EMBL/GenBank/DDBJ databases">
        <title>Draft genome of the bovine lungworm Dictyocaulus viviparus.</title>
        <authorList>
            <person name="Mitreva M."/>
        </authorList>
    </citation>
    <scope>NUCLEOTIDE SEQUENCE [LARGE SCALE GENOMIC DNA]</scope>
    <source>
        <strain evidence="4 5">HannoverDv2000</strain>
    </source>
</reference>
<dbReference type="SUPFAM" id="SSF56801">
    <property type="entry name" value="Acetyl-CoA synthetase-like"/>
    <property type="match status" value="1"/>
</dbReference>
<evidence type="ECO:0000313" key="4">
    <source>
        <dbReference type="EMBL" id="KJH44500.1"/>
    </source>
</evidence>
<dbReference type="Pfam" id="PF00501">
    <property type="entry name" value="AMP-binding"/>
    <property type="match status" value="1"/>
</dbReference>
<evidence type="ECO:0000259" key="3">
    <source>
        <dbReference type="Pfam" id="PF00501"/>
    </source>
</evidence>
<dbReference type="PANTHER" id="PTHR24096:SF422">
    <property type="entry name" value="BCDNA.GH02901"/>
    <property type="match status" value="1"/>
</dbReference>
<feature type="domain" description="AMP-dependent synthetase/ligase" evidence="3">
    <location>
        <begin position="8"/>
        <end position="155"/>
    </location>
</feature>
<dbReference type="GO" id="GO:0005777">
    <property type="term" value="C:peroxisome"/>
    <property type="evidence" value="ECO:0007669"/>
    <property type="project" value="UniProtKB-SubCell"/>
</dbReference>
<organism evidence="4 5">
    <name type="scientific">Dictyocaulus viviparus</name>
    <name type="common">Bovine lungworm</name>
    <dbReference type="NCBI Taxonomy" id="29172"/>
    <lineage>
        <taxon>Eukaryota</taxon>
        <taxon>Metazoa</taxon>
        <taxon>Ecdysozoa</taxon>
        <taxon>Nematoda</taxon>
        <taxon>Chromadorea</taxon>
        <taxon>Rhabditida</taxon>
        <taxon>Rhabditina</taxon>
        <taxon>Rhabditomorpha</taxon>
        <taxon>Strongyloidea</taxon>
        <taxon>Metastrongylidae</taxon>
        <taxon>Dictyocaulus</taxon>
    </lineage>
</organism>
<dbReference type="Gene3D" id="3.40.50.980">
    <property type="match status" value="1"/>
</dbReference>
<dbReference type="PANTHER" id="PTHR24096">
    <property type="entry name" value="LONG-CHAIN-FATTY-ACID--COA LIGASE"/>
    <property type="match status" value="1"/>
</dbReference>
<dbReference type="AlphaFoldDB" id="A0A0D8XIP3"/>
<name>A0A0D8XIP3_DICVI</name>
<comment type="subcellular location">
    <subcellularLocation>
        <location evidence="1">Peroxisome</location>
    </subcellularLocation>
</comment>
<proteinExistence type="predicted"/>
<protein>
    <recommendedName>
        <fullName evidence="3">AMP-dependent synthetase/ligase domain-containing protein</fullName>
    </recommendedName>
</protein>